<keyword evidence="1" id="KW-0678">Repressor</keyword>
<dbReference type="PANTHER" id="PTHR30055:SF234">
    <property type="entry name" value="HTH-TYPE TRANSCRIPTIONAL REGULATOR BETI"/>
    <property type="match status" value="1"/>
</dbReference>
<dbReference type="GO" id="GO:0000976">
    <property type="term" value="F:transcription cis-regulatory region binding"/>
    <property type="evidence" value="ECO:0007669"/>
    <property type="project" value="TreeGrafter"/>
</dbReference>
<dbReference type="InterPro" id="IPR039538">
    <property type="entry name" value="BetI_C"/>
</dbReference>
<sequence length="192" mass="20750">MSESASLTDAQAAIADAAITVIANRGFDVVSVRSAAAEAGMSPGAVQYHFPSRQLLLQAAFRRSVQRQDVRALAAGRDANEKRSPLRELLPIGPEQREDALAWVAFGAAASTRPWLAELYRRELDNFREKLEEAFSSAIESGRLREDLDVSLAARLVTALVNGLTLDYINSPGTEPAELDAMLESGLARILA</sequence>
<keyword evidence="4" id="KW-0804">Transcription</keyword>
<dbReference type="Proteomes" id="UP000243589">
    <property type="component" value="Unassembled WGS sequence"/>
</dbReference>
<proteinExistence type="predicted"/>
<feature type="domain" description="HTH tetR-type" evidence="6">
    <location>
        <begin position="8"/>
        <end position="68"/>
    </location>
</feature>
<evidence type="ECO:0000256" key="5">
    <source>
        <dbReference type="PROSITE-ProRule" id="PRU00335"/>
    </source>
</evidence>
<dbReference type="PATRIC" id="fig|479117.4.peg.1010"/>
<dbReference type="InterPro" id="IPR050109">
    <property type="entry name" value="HTH-type_TetR-like_transc_reg"/>
</dbReference>
<dbReference type="RefSeq" id="WP_062020896.1">
    <property type="nucleotide sequence ID" value="NZ_LQQC01000010.1"/>
</dbReference>
<dbReference type="Pfam" id="PF00440">
    <property type="entry name" value="TetR_N"/>
    <property type="match status" value="1"/>
</dbReference>
<evidence type="ECO:0000313" key="7">
    <source>
        <dbReference type="EMBL" id="KXZ57979.1"/>
    </source>
</evidence>
<dbReference type="AlphaFoldDB" id="A0A150H7A6"/>
<dbReference type="Pfam" id="PF13977">
    <property type="entry name" value="TetR_C_6"/>
    <property type="match status" value="1"/>
</dbReference>
<feature type="DNA-binding region" description="H-T-H motif" evidence="5">
    <location>
        <begin position="31"/>
        <end position="50"/>
    </location>
</feature>
<dbReference type="PROSITE" id="PS50977">
    <property type="entry name" value="HTH_TETR_2"/>
    <property type="match status" value="1"/>
</dbReference>
<evidence type="ECO:0000256" key="2">
    <source>
        <dbReference type="ARBA" id="ARBA00023015"/>
    </source>
</evidence>
<reference evidence="7 8" key="1">
    <citation type="submission" date="2016-01" db="EMBL/GenBank/DDBJ databases">
        <title>Use of Whole Genome Sequencing to ascertain that Brevibacterium massiliense (Roux, Raoult 2009) is a later heterotypic synonym of Brevibacterium ravenspurgense (Mages 2008).</title>
        <authorList>
            <person name="Bernier A.-M."/>
            <person name="Burdz T."/>
            <person name="Huynh C."/>
            <person name="Pachecho A.L."/>
            <person name="Wiebe D."/>
            <person name="Bonner C."/>
            <person name="Bernard K."/>
        </authorList>
    </citation>
    <scope>NUCLEOTIDE SEQUENCE [LARGE SCALE GENOMIC DNA]</scope>
    <source>
        <strain evidence="7 8">CCUG56047</strain>
    </source>
</reference>
<dbReference type="SUPFAM" id="SSF46689">
    <property type="entry name" value="Homeodomain-like"/>
    <property type="match status" value="1"/>
</dbReference>
<accession>A0A150H7A6</accession>
<evidence type="ECO:0000256" key="3">
    <source>
        <dbReference type="ARBA" id="ARBA00023125"/>
    </source>
</evidence>
<dbReference type="InterPro" id="IPR001647">
    <property type="entry name" value="HTH_TetR"/>
</dbReference>
<evidence type="ECO:0000256" key="4">
    <source>
        <dbReference type="ARBA" id="ARBA00023163"/>
    </source>
</evidence>
<keyword evidence="3 5" id="KW-0238">DNA-binding</keyword>
<dbReference type="EMBL" id="LQQC01000010">
    <property type="protein sequence ID" value="KXZ57979.1"/>
    <property type="molecule type" value="Genomic_DNA"/>
</dbReference>
<gene>
    <name evidence="7" type="primary">betI</name>
    <name evidence="7" type="ORF">Bravens_01011</name>
</gene>
<dbReference type="Gene3D" id="1.10.357.10">
    <property type="entry name" value="Tetracycline Repressor, domain 2"/>
    <property type="match status" value="1"/>
</dbReference>
<evidence type="ECO:0000259" key="6">
    <source>
        <dbReference type="PROSITE" id="PS50977"/>
    </source>
</evidence>
<dbReference type="InterPro" id="IPR009057">
    <property type="entry name" value="Homeodomain-like_sf"/>
</dbReference>
<organism evidence="7 8">
    <name type="scientific">Brevibacterium ravenspurgense</name>
    <dbReference type="NCBI Taxonomy" id="479117"/>
    <lineage>
        <taxon>Bacteria</taxon>
        <taxon>Bacillati</taxon>
        <taxon>Actinomycetota</taxon>
        <taxon>Actinomycetes</taxon>
        <taxon>Micrococcales</taxon>
        <taxon>Brevibacteriaceae</taxon>
        <taxon>Brevibacterium</taxon>
    </lineage>
</organism>
<dbReference type="GO" id="GO:0003700">
    <property type="term" value="F:DNA-binding transcription factor activity"/>
    <property type="evidence" value="ECO:0007669"/>
    <property type="project" value="TreeGrafter"/>
</dbReference>
<protein>
    <submittedName>
        <fullName evidence="7">HTH-type transcriptional regulator BetI</fullName>
    </submittedName>
</protein>
<comment type="caution">
    <text evidence="7">The sequence shown here is derived from an EMBL/GenBank/DDBJ whole genome shotgun (WGS) entry which is preliminary data.</text>
</comment>
<dbReference type="PRINTS" id="PR00455">
    <property type="entry name" value="HTHTETR"/>
</dbReference>
<evidence type="ECO:0000313" key="8">
    <source>
        <dbReference type="Proteomes" id="UP000243589"/>
    </source>
</evidence>
<dbReference type="PANTHER" id="PTHR30055">
    <property type="entry name" value="HTH-TYPE TRANSCRIPTIONAL REGULATOR RUTR"/>
    <property type="match status" value="1"/>
</dbReference>
<keyword evidence="2" id="KW-0805">Transcription regulation</keyword>
<dbReference type="SUPFAM" id="SSF48498">
    <property type="entry name" value="Tetracyclin repressor-like, C-terminal domain"/>
    <property type="match status" value="1"/>
</dbReference>
<dbReference type="InterPro" id="IPR036271">
    <property type="entry name" value="Tet_transcr_reg_TetR-rel_C_sf"/>
</dbReference>
<keyword evidence="8" id="KW-1185">Reference proteome</keyword>
<evidence type="ECO:0000256" key="1">
    <source>
        <dbReference type="ARBA" id="ARBA00022491"/>
    </source>
</evidence>
<name>A0A150H7A6_9MICO</name>